<evidence type="ECO:0000313" key="11">
    <source>
        <dbReference type="EMBL" id="KAK9413019.1"/>
    </source>
</evidence>
<proteinExistence type="predicted"/>
<feature type="compositionally biased region" description="Low complexity" evidence="7">
    <location>
        <begin position="883"/>
        <end position="896"/>
    </location>
</feature>
<dbReference type="InterPro" id="IPR036640">
    <property type="entry name" value="ABC1_TM_sf"/>
</dbReference>
<gene>
    <name evidence="11" type="ORF">SUNI508_12105</name>
</gene>
<evidence type="ECO:0000256" key="7">
    <source>
        <dbReference type="SAM" id="MobiDB-lite"/>
    </source>
</evidence>
<dbReference type="InterPro" id="IPR003439">
    <property type="entry name" value="ABC_transporter-like_ATP-bd"/>
</dbReference>
<dbReference type="EMBL" id="JARVKF010000444">
    <property type="protein sequence ID" value="KAK9413019.1"/>
    <property type="molecule type" value="Genomic_DNA"/>
</dbReference>
<accession>A0ABR2UER2</accession>
<keyword evidence="4" id="KW-0067">ATP-binding</keyword>
<comment type="caution">
    <text evidence="11">The sequence shown here is derived from an EMBL/GenBank/DDBJ whole genome shotgun (WGS) entry which is preliminary data.</text>
</comment>
<dbReference type="Pfam" id="PF00005">
    <property type="entry name" value="ABC_tran"/>
    <property type="match status" value="1"/>
</dbReference>
<sequence>MAQAPPGWLLPSLHYAYPTAVFTYFVVTTTIAACTLQTLSAVSKAKHTRPRAVVYLLLIFVFLYVGQLVLKVVQASVGSEWPSQDTVVGLLSCILVFGIEQSTLDDATDVVWYPYIGSWFIAAVLEPTIAVLSILDQRRRLHIAGAPNPELFLAIDVAIVAVRYLLLLAVILVYFLGRQKTGTGKNGSDEETSPLLPKPGMTPGNADETSDSGYGSANNSEDNTNATNSPTDPESPWERGQRLAREQVDKRLQSEGSWIAYAKGFLIFAPYIWPVHNRRLQVSAGLVGVCLIAGNALNVLIPRQMGIVLDALNGTSGRNPWIEVLVFAALRLAASEAGIQLIRSMLWLPVEYYGEEAISVAAYNHVMNLSADFHDSKSSSDLILAISHGSSISRMLESVCFDAVPMMVDLVVAFVYLSIKFGPYEGFITIATGIAFVQAATHLIARFSEKRKKMVKTYFEEHYVKQAGIQGWHTVSAFNQIPYEETRYQGAIKGEMSAAKGLHAGYLISHAFQYLILLCGLIAGAFLAVYQVTHGQSTAGDFVMLLTYWGQLTAPLRFFSNLGKNISQELVYAERLLGVMLEKPTIIDKLDAKPLNLKGAEIEFRNVDFGYDKKKHILKSVNLTVPPGKTAAFVGATGAGKSTILRLLDRFYEVTGGSIIIDGQDIRDVKLASLRQSIGIVPQAPILFDDTVMNNVRYARLNATDEDVYEACRAAAIHDNIVKFSEGYQTRVGERGIKISGGELQRIAIARAILKKPDLVLLDEATSSVDTETEQKIQEGLRVLCEARTTFIVAHRLSTVMNADIIFVVSEGEIVEQGAHEELLDKKGKYSELWSKQIFVKPKEPKDACATNDATAAQLSDSQTEETPNKSSPTNDTLSKNHTTAGSSDTGTAAADKTTPNAGSNRLASKPKIVTTPPALTPNGHKKEGSRLNPGAPEFTPRSPAIAQDSFSSTAGERNKRVVEHCDKASPTRSNWADDVETHVLPALVGRKEPAEPVKENTKPAEQSPRQVAVVAYRHFEPQDVARSVSDPVPTTPKKSNGLTQSKASPEEQVSMTSNTILQSKMNSADQPSPRGRGRGGRGRGRGGRVHGGFRRGNRSASNPQKATK</sequence>
<dbReference type="InterPro" id="IPR003593">
    <property type="entry name" value="AAA+_ATPase"/>
</dbReference>
<feature type="transmembrane region" description="Helical" evidence="8">
    <location>
        <begin position="425"/>
        <end position="445"/>
    </location>
</feature>
<feature type="transmembrane region" description="Helical" evidence="8">
    <location>
        <begin position="258"/>
        <end position="275"/>
    </location>
</feature>
<feature type="transmembrane region" description="Helical" evidence="8">
    <location>
        <begin position="15"/>
        <end position="40"/>
    </location>
</feature>
<evidence type="ECO:0000259" key="10">
    <source>
        <dbReference type="PROSITE" id="PS50929"/>
    </source>
</evidence>
<dbReference type="SUPFAM" id="SSF52540">
    <property type="entry name" value="P-loop containing nucleoside triphosphate hydrolases"/>
    <property type="match status" value="1"/>
</dbReference>
<name>A0ABR2UER2_9PEZI</name>
<feature type="compositionally biased region" description="Basic residues" evidence="7">
    <location>
        <begin position="1076"/>
        <end position="1098"/>
    </location>
</feature>
<evidence type="ECO:0000256" key="5">
    <source>
        <dbReference type="ARBA" id="ARBA00022989"/>
    </source>
</evidence>
<evidence type="ECO:0000313" key="12">
    <source>
        <dbReference type="Proteomes" id="UP001408356"/>
    </source>
</evidence>
<dbReference type="PROSITE" id="PS00211">
    <property type="entry name" value="ABC_TRANSPORTER_1"/>
    <property type="match status" value="1"/>
</dbReference>
<dbReference type="InterPro" id="IPR039421">
    <property type="entry name" value="Type_1_exporter"/>
</dbReference>
<feature type="compositionally biased region" description="Polar residues" evidence="7">
    <location>
        <begin position="852"/>
        <end position="882"/>
    </location>
</feature>
<feature type="transmembrane region" description="Helical" evidence="8">
    <location>
        <begin position="52"/>
        <end position="70"/>
    </location>
</feature>
<feature type="region of interest" description="Disordered" evidence="7">
    <location>
        <begin position="844"/>
        <end position="959"/>
    </location>
</feature>
<feature type="region of interest" description="Disordered" evidence="7">
    <location>
        <begin position="990"/>
        <end position="1109"/>
    </location>
</feature>
<protein>
    <submittedName>
        <fullName evidence="11">Heavy metal tolerance protein</fullName>
    </submittedName>
</protein>
<keyword evidence="3" id="KW-0547">Nucleotide-binding</keyword>
<dbReference type="CDD" id="cd18583">
    <property type="entry name" value="ABC_6TM_HMT1"/>
    <property type="match status" value="1"/>
</dbReference>
<dbReference type="Pfam" id="PF00664">
    <property type="entry name" value="ABC_membrane"/>
    <property type="match status" value="1"/>
</dbReference>
<evidence type="ECO:0000256" key="2">
    <source>
        <dbReference type="ARBA" id="ARBA00022692"/>
    </source>
</evidence>
<feature type="domain" description="ABC transmembrane type-1" evidence="10">
    <location>
        <begin position="286"/>
        <end position="568"/>
    </location>
</feature>
<feature type="compositionally biased region" description="Polar residues" evidence="7">
    <location>
        <begin position="1037"/>
        <end position="1071"/>
    </location>
</feature>
<feature type="compositionally biased region" description="Polar residues" evidence="7">
    <location>
        <begin position="211"/>
        <end position="232"/>
    </location>
</feature>
<dbReference type="InterPro" id="IPR027417">
    <property type="entry name" value="P-loop_NTPase"/>
</dbReference>
<keyword evidence="12" id="KW-1185">Reference proteome</keyword>
<comment type="subcellular location">
    <subcellularLocation>
        <location evidence="1">Membrane</location>
        <topology evidence="1">Multi-pass membrane protein</topology>
    </subcellularLocation>
</comment>
<feature type="transmembrane region" description="Helical" evidence="8">
    <location>
        <begin position="511"/>
        <end position="530"/>
    </location>
</feature>
<feature type="transmembrane region" description="Helical" evidence="8">
    <location>
        <begin position="112"/>
        <end position="135"/>
    </location>
</feature>
<dbReference type="PANTHER" id="PTHR24221:SF503">
    <property type="entry name" value="MITOCHONDRIAL POTASSIUM CHANNEL ATP-BINDING SUBUNIT"/>
    <property type="match status" value="1"/>
</dbReference>
<dbReference type="Gene3D" id="1.20.1560.10">
    <property type="entry name" value="ABC transporter type 1, transmembrane domain"/>
    <property type="match status" value="1"/>
</dbReference>
<evidence type="ECO:0000259" key="9">
    <source>
        <dbReference type="PROSITE" id="PS50893"/>
    </source>
</evidence>
<dbReference type="SMART" id="SM00382">
    <property type="entry name" value="AAA"/>
    <property type="match status" value="1"/>
</dbReference>
<feature type="domain" description="ABC transporter" evidence="9">
    <location>
        <begin position="602"/>
        <end position="836"/>
    </location>
</feature>
<dbReference type="InterPro" id="IPR011527">
    <property type="entry name" value="ABC1_TM_dom"/>
</dbReference>
<keyword evidence="5 8" id="KW-1133">Transmembrane helix</keyword>
<feature type="transmembrane region" description="Helical" evidence="8">
    <location>
        <begin position="399"/>
        <end position="419"/>
    </location>
</feature>
<keyword evidence="2 8" id="KW-0812">Transmembrane</keyword>
<feature type="compositionally biased region" description="Basic and acidic residues" evidence="7">
    <location>
        <begin position="990"/>
        <end position="1003"/>
    </location>
</feature>
<reference evidence="11 12" key="1">
    <citation type="journal article" date="2024" name="J. Plant Pathol.">
        <title>Sequence and assembly of the genome of Seiridium unicorne, isolate CBS 538.82, causal agent of cypress canker disease.</title>
        <authorList>
            <person name="Scali E."/>
            <person name="Rocca G.D."/>
            <person name="Danti R."/>
            <person name="Garbelotto M."/>
            <person name="Barberini S."/>
            <person name="Baroncelli R."/>
            <person name="Emiliani G."/>
        </authorList>
    </citation>
    <scope>NUCLEOTIDE SEQUENCE [LARGE SCALE GENOMIC DNA]</scope>
    <source>
        <strain evidence="11 12">BM-138-508</strain>
    </source>
</reference>
<dbReference type="SUPFAM" id="SSF90123">
    <property type="entry name" value="ABC transporter transmembrane region"/>
    <property type="match status" value="1"/>
</dbReference>
<organism evidence="11 12">
    <name type="scientific">Seiridium unicorne</name>
    <dbReference type="NCBI Taxonomy" id="138068"/>
    <lineage>
        <taxon>Eukaryota</taxon>
        <taxon>Fungi</taxon>
        <taxon>Dikarya</taxon>
        <taxon>Ascomycota</taxon>
        <taxon>Pezizomycotina</taxon>
        <taxon>Sordariomycetes</taxon>
        <taxon>Xylariomycetidae</taxon>
        <taxon>Amphisphaeriales</taxon>
        <taxon>Sporocadaceae</taxon>
        <taxon>Seiridium</taxon>
    </lineage>
</organism>
<dbReference type="PROSITE" id="PS50929">
    <property type="entry name" value="ABC_TM1F"/>
    <property type="match status" value="1"/>
</dbReference>
<evidence type="ECO:0000256" key="8">
    <source>
        <dbReference type="SAM" id="Phobius"/>
    </source>
</evidence>
<feature type="transmembrane region" description="Helical" evidence="8">
    <location>
        <begin position="151"/>
        <end position="176"/>
    </location>
</feature>
<dbReference type="Gene3D" id="3.40.50.300">
    <property type="entry name" value="P-loop containing nucleotide triphosphate hydrolases"/>
    <property type="match status" value="1"/>
</dbReference>
<dbReference type="PROSITE" id="PS50893">
    <property type="entry name" value="ABC_TRANSPORTER_2"/>
    <property type="match status" value="1"/>
</dbReference>
<keyword evidence="6 8" id="KW-0472">Membrane</keyword>
<feature type="compositionally biased region" description="Polar residues" evidence="7">
    <location>
        <begin position="1100"/>
        <end position="1109"/>
    </location>
</feature>
<evidence type="ECO:0000256" key="6">
    <source>
        <dbReference type="ARBA" id="ARBA00023136"/>
    </source>
</evidence>
<evidence type="ECO:0000256" key="4">
    <source>
        <dbReference type="ARBA" id="ARBA00022840"/>
    </source>
</evidence>
<dbReference type="PANTHER" id="PTHR24221">
    <property type="entry name" value="ATP-BINDING CASSETTE SUB-FAMILY B"/>
    <property type="match status" value="1"/>
</dbReference>
<feature type="region of interest" description="Disordered" evidence="7">
    <location>
        <begin position="182"/>
        <end position="241"/>
    </location>
</feature>
<dbReference type="InterPro" id="IPR017871">
    <property type="entry name" value="ABC_transporter-like_CS"/>
</dbReference>
<feature type="transmembrane region" description="Helical" evidence="8">
    <location>
        <begin position="282"/>
        <end position="301"/>
    </location>
</feature>
<dbReference type="Proteomes" id="UP001408356">
    <property type="component" value="Unassembled WGS sequence"/>
</dbReference>
<feature type="compositionally biased region" description="Polar residues" evidence="7">
    <location>
        <begin position="898"/>
        <end position="907"/>
    </location>
</feature>
<evidence type="ECO:0000256" key="1">
    <source>
        <dbReference type="ARBA" id="ARBA00004141"/>
    </source>
</evidence>
<evidence type="ECO:0000256" key="3">
    <source>
        <dbReference type="ARBA" id="ARBA00022741"/>
    </source>
</evidence>